<dbReference type="Proteomes" id="UP000245634">
    <property type="component" value="Unassembled WGS sequence"/>
</dbReference>
<evidence type="ECO:0000256" key="1">
    <source>
        <dbReference type="SAM" id="SignalP"/>
    </source>
</evidence>
<keyword evidence="1" id="KW-0732">Signal</keyword>
<dbReference type="InterPro" id="IPR036582">
    <property type="entry name" value="Mao_N_sf"/>
</dbReference>
<feature type="signal peptide" evidence="1">
    <location>
        <begin position="1"/>
        <end position="23"/>
    </location>
</feature>
<evidence type="ECO:0000313" key="3">
    <source>
        <dbReference type="EMBL" id="PWK15700.1"/>
    </source>
</evidence>
<proteinExistence type="predicted"/>
<dbReference type="SUPFAM" id="SSF55383">
    <property type="entry name" value="Copper amine oxidase, domain N"/>
    <property type="match status" value="1"/>
</dbReference>
<dbReference type="OrthoDB" id="1803673at2"/>
<name>A0A316DYX6_9BACL</name>
<dbReference type="RefSeq" id="WP_109686990.1">
    <property type="nucleotide sequence ID" value="NZ_QGGL01000003.1"/>
</dbReference>
<dbReference type="Gene3D" id="3.30.457.10">
    <property type="entry name" value="Copper amine oxidase-like, N-terminal domain"/>
    <property type="match status" value="1"/>
</dbReference>
<evidence type="ECO:0000259" key="2">
    <source>
        <dbReference type="Pfam" id="PF07833"/>
    </source>
</evidence>
<keyword evidence="4" id="KW-1185">Reference proteome</keyword>
<gene>
    <name evidence="3" type="ORF">C7459_103241</name>
</gene>
<feature type="chain" id="PRO_5016297116" evidence="1">
    <location>
        <begin position="24"/>
        <end position="348"/>
    </location>
</feature>
<dbReference type="InterPro" id="IPR012854">
    <property type="entry name" value="Cu_amine_oxidase-like_N"/>
</dbReference>
<evidence type="ECO:0000313" key="4">
    <source>
        <dbReference type="Proteomes" id="UP000245634"/>
    </source>
</evidence>
<protein>
    <submittedName>
        <fullName evidence="3">Copper amine oxidase-like protein</fullName>
    </submittedName>
</protein>
<reference evidence="3 4" key="1">
    <citation type="submission" date="2018-05" db="EMBL/GenBank/DDBJ databases">
        <title>Genomic Encyclopedia of Type Strains, Phase IV (KMG-IV): sequencing the most valuable type-strain genomes for metagenomic binning, comparative biology and taxonomic classification.</title>
        <authorList>
            <person name="Goeker M."/>
        </authorList>
    </citation>
    <scope>NUCLEOTIDE SEQUENCE [LARGE SCALE GENOMIC DNA]</scope>
    <source>
        <strain evidence="3 4">DSM 18773</strain>
    </source>
</reference>
<feature type="domain" description="Copper amine oxidase-like N-terminal" evidence="2">
    <location>
        <begin position="31"/>
        <end position="88"/>
    </location>
</feature>
<dbReference type="AlphaFoldDB" id="A0A316DYX6"/>
<accession>A0A316DYX6</accession>
<dbReference type="Pfam" id="PF07833">
    <property type="entry name" value="Cu_amine_oxidN1"/>
    <property type="match status" value="1"/>
</dbReference>
<organism evidence="3 4">
    <name type="scientific">Tumebacillus permanentifrigoris</name>
    <dbReference type="NCBI Taxonomy" id="378543"/>
    <lineage>
        <taxon>Bacteria</taxon>
        <taxon>Bacillati</taxon>
        <taxon>Bacillota</taxon>
        <taxon>Bacilli</taxon>
        <taxon>Bacillales</taxon>
        <taxon>Alicyclobacillaceae</taxon>
        <taxon>Tumebacillus</taxon>
    </lineage>
</organism>
<comment type="caution">
    <text evidence="3">The sequence shown here is derived from an EMBL/GenBank/DDBJ whole genome shotgun (WGS) entry which is preliminary data.</text>
</comment>
<dbReference type="EMBL" id="QGGL01000003">
    <property type="protein sequence ID" value="PWK15700.1"/>
    <property type="molecule type" value="Genomic_DNA"/>
</dbReference>
<sequence>MKKTTAFVLSGALLCVLATTAFASDPLKLFVNGKEVSNQPLQMLDGSTYGPVRAIAEALGAKVTWNGAEQKVQIDAPESKPLQLQIEELERALAAGSPEVAAQTWAHGVKERNGAEQYAVLSPELRAKMKDEFAQAYWVTGTSSPAVESYQLTHEKRIDDNTYTYNIEFSYATSTGPAGQEVRAVTVKREGTHWFLTQLGGEPTTQPQAVDQKVTLKDGTTLKAPGDAQLSAKVQLRIDTLGVVKSDDADSAYAGVVGNHAELKAQELVELPTGHAKLLTIERTMPAGMNDDSVLHEYWLVILGPYAGRDDMQSAYTLSAVYANADADGPTVKAQLLELAKQWVVSIN</sequence>